<dbReference type="Proteomes" id="UP000287533">
    <property type="component" value="Unassembled WGS sequence"/>
</dbReference>
<comment type="caution">
    <text evidence="1">The sequence shown here is derived from an EMBL/GenBank/DDBJ whole genome shotgun (WGS) entry which is preliminary data.</text>
</comment>
<reference evidence="1 2" key="1">
    <citation type="submission" date="2018-09" db="EMBL/GenBank/DDBJ databases">
        <title>Characterization of the phylogenetic diversity of five novel species belonging to the genus Bifidobacterium.</title>
        <authorList>
            <person name="Lugli G.A."/>
            <person name="Duranti S."/>
            <person name="Milani C."/>
        </authorList>
    </citation>
    <scope>NUCLEOTIDE SEQUENCE [LARGE SCALE GENOMIC DNA]</scope>
    <source>
        <strain evidence="1 2">2034B</strain>
    </source>
</reference>
<organism evidence="1 2">
    <name type="scientific">Bifidobacterium goeldii</name>
    <dbReference type="NCBI Taxonomy" id="2306975"/>
    <lineage>
        <taxon>Bacteria</taxon>
        <taxon>Bacillati</taxon>
        <taxon>Actinomycetota</taxon>
        <taxon>Actinomycetes</taxon>
        <taxon>Bifidobacteriales</taxon>
        <taxon>Bifidobacteriaceae</taxon>
        <taxon>Bifidobacterium</taxon>
    </lineage>
</organism>
<keyword evidence="2" id="KW-1185">Reference proteome</keyword>
<sequence length="329" mass="38017">MGQIEKIRYGHRMKTNNTFRTLCETAEQHRICVWARTDPQRHMIQRRRAAQELIRVFSNLHARPTHWNTLPRHEQYRRIIRSLAAQHPNWIFCGMTAAALYGVNTSQRYMDTALIATSRSSHVRDYSNIRHLYLRDHTYVIVDGVRVTPLDRTIFDCVRHLSLPDGLAVLEATLREQLCTKTDLMESFTTLPGKKRTAALRALTHATGRTENGGEAFAYGVMVEAGYTPPDLQVEIPHPDNPMRVDRVDFAWRTNDGRLIVAELDGRVKYKDSAMYVNGNLPDTVIAEKEREERIQLTADTLFRFSFVEALQREPLIRKMNRYGVPRDG</sequence>
<gene>
    <name evidence="1" type="ORF">D2E25_0732</name>
</gene>
<proteinExistence type="predicted"/>
<protein>
    <submittedName>
        <fullName evidence="1">CTP synthase</fullName>
    </submittedName>
</protein>
<evidence type="ECO:0000313" key="1">
    <source>
        <dbReference type="EMBL" id="RSX53409.1"/>
    </source>
</evidence>
<name>A0A430FKJ1_9BIFI</name>
<dbReference type="AlphaFoldDB" id="A0A430FKJ1"/>
<dbReference type="EMBL" id="QXGL01000002">
    <property type="protein sequence ID" value="RSX53409.1"/>
    <property type="molecule type" value="Genomic_DNA"/>
</dbReference>
<evidence type="ECO:0000313" key="2">
    <source>
        <dbReference type="Proteomes" id="UP000287533"/>
    </source>
</evidence>
<accession>A0A430FKJ1</accession>